<dbReference type="InterPro" id="IPR036179">
    <property type="entry name" value="Ig-like_dom_sf"/>
</dbReference>
<name>A0A8W8NQW9_MAGGI</name>
<dbReference type="EnsemblMetazoa" id="G8886.1">
    <property type="protein sequence ID" value="G8886.1:cds"/>
    <property type="gene ID" value="G8886"/>
</dbReference>
<keyword evidence="4" id="KW-1185">Reference proteome</keyword>
<dbReference type="SMART" id="SM00327">
    <property type="entry name" value="VWA"/>
    <property type="match status" value="1"/>
</dbReference>
<dbReference type="CDD" id="cd01450">
    <property type="entry name" value="vWFA_subfamily_ECM"/>
    <property type="match status" value="1"/>
</dbReference>
<dbReference type="InterPro" id="IPR036465">
    <property type="entry name" value="vWFA_dom_sf"/>
</dbReference>
<dbReference type="Pfam" id="PF00092">
    <property type="entry name" value="VWA"/>
    <property type="match status" value="1"/>
</dbReference>
<evidence type="ECO:0000259" key="1">
    <source>
        <dbReference type="PROSITE" id="PS50234"/>
    </source>
</evidence>
<dbReference type="InterPro" id="IPR036508">
    <property type="entry name" value="Chitin-bd_dom_sf"/>
</dbReference>
<dbReference type="AlphaFoldDB" id="A0A8W8NQW9"/>
<sequence length="842" mass="90786">MKYCARCFKDPPAFIMFHWRSSWLQSLGSLFVFIQIIYLSSSQQLNCRVPSDIVFVLDGSESLKDEDFKSMKKFVNNLLLSYPVEENFTRIGVIVFGTYPADTIRLGSTYNKYLLAARIENLAHPKSGTGTARALEAMRQMFQTESSRPFVHRVGVVITDGRSASPEQTKAQAELARAEGITLMAIGFGSNIFQAELETIATASNVFMSNSFNDSLLEVDNALRPLVCDAPPVIILSGGSTVLLGGSIILTATISTTSAVTSMKWQKLSVNGVATDIDISSASGKYSGSTVSTLNPRLVINNANYNDGAVYRLVVSNAAGETTSNGLSLSIVELPSITISGNSIVGFGSRVSLSAIISSTIQISSVRWQKVYSNGAAYDINVVGTSGKYTGSSNSITNPVLVINGVDFTDETNYQLVVTTPLGEVTSNQINLIVTGGPTNAPTTPGLPLTTDRINSIPPELCPNCIIGRNWGYKSVPGDCTKFVQMLPDADGNALEFTHVCPWGQFWNLNHLTCQPSHEVYCADNPCAGKLAGTLAMTGFCSAFWACLNGTAVASCCPTNSRAYVQGVGCTTDPSCLSECPPKDNRIVSPTVCTNFADLTDEKKFIQMAPAGNVSMHCPLGTAFVAADCGCTKLIEILPSSNLDECKPEVIMTFDDPASPYKDSSTNHITVTYEYVDVDPSLKMAKFNGSGMINLYRFSNADFQQSLVIRLEFQDQPGGAEQQALVTNCIFSYQEEATISMIVDKKISAVIFGLETTDAKAEFIVPYTKGAVNKVIFVYNGEQAVAVINNVKANVGLTGKILRRQSGIVIGAGSQLGHFNGYVDNFELFMCLPTEVEQYLQN</sequence>
<dbReference type="InterPro" id="IPR002035">
    <property type="entry name" value="VWF_A"/>
</dbReference>
<dbReference type="InterPro" id="IPR007110">
    <property type="entry name" value="Ig-like_dom"/>
</dbReference>
<dbReference type="PANTHER" id="PTHR24020:SF20">
    <property type="entry name" value="PH DOMAIN-CONTAINING PROTEIN"/>
    <property type="match status" value="1"/>
</dbReference>
<dbReference type="Proteomes" id="UP000005408">
    <property type="component" value="Unassembled WGS sequence"/>
</dbReference>
<evidence type="ECO:0000313" key="4">
    <source>
        <dbReference type="Proteomes" id="UP000005408"/>
    </source>
</evidence>
<dbReference type="Gene3D" id="3.40.50.410">
    <property type="entry name" value="von Willebrand factor, type A domain"/>
    <property type="match status" value="1"/>
</dbReference>
<dbReference type="SUPFAM" id="SSF57625">
    <property type="entry name" value="Invertebrate chitin-binding proteins"/>
    <property type="match status" value="1"/>
</dbReference>
<dbReference type="PRINTS" id="PR00453">
    <property type="entry name" value="VWFADOMAIN"/>
</dbReference>
<reference evidence="3" key="1">
    <citation type="submission" date="2022-08" db="UniProtKB">
        <authorList>
            <consortium name="EnsemblMetazoa"/>
        </authorList>
    </citation>
    <scope>IDENTIFICATION</scope>
    <source>
        <strain evidence="3">05x7-T-G4-1.051#20</strain>
    </source>
</reference>
<dbReference type="PROSITE" id="PS50835">
    <property type="entry name" value="IG_LIKE"/>
    <property type="match status" value="1"/>
</dbReference>
<dbReference type="SMART" id="SM00409">
    <property type="entry name" value="IG"/>
    <property type="match status" value="2"/>
</dbReference>
<proteinExistence type="predicted"/>
<dbReference type="InterPro" id="IPR003599">
    <property type="entry name" value="Ig_sub"/>
</dbReference>
<dbReference type="InterPro" id="IPR013783">
    <property type="entry name" value="Ig-like_fold"/>
</dbReference>
<dbReference type="SUPFAM" id="SSF48726">
    <property type="entry name" value="Immunoglobulin"/>
    <property type="match status" value="2"/>
</dbReference>
<dbReference type="Gene3D" id="2.60.40.10">
    <property type="entry name" value="Immunoglobulins"/>
    <property type="match status" value="2"/>
</dbReference>
<accession>A0A8W8NQW9</accession>
<protein>
    <submittedName>
        <fullName evidence="3">Uncharacterized protein</fullName>
    </submittedName>
</protein>
<dbReference type="PANTHER" id="PTHR24020">
    <property type="entry name" value="COLLAGEN ALPHA"/>
    <property type="match status" value="1"/>
</dbReference>
<feature type="domain" description="Ig-like" evidence="2">
    <location>
        <begin position="231"/>
        <end position="330"/>
    </location>
</feature>
<evidence type="ECO:0000313" key="3">
    <source>
        <dbReference type="EnsemblMetazoa" id="G8886.1:cds"/>
    </source>
</evidence>
<evidence type="ECO:0000259" key="2">
    <source>
        <dbReference type="PROSITE" id="PS50835"/>
    </source>
</evidence>
<dbReference type="GO" id="GO:0008061">
    <property type="term" value="F:chitin binding"/>
    <property type="evidence" value="ECO:0007669"/>
    <property type="project" value="InterPro"/>
</dbReference>
<organism evidence="3 4">
    <name type="scientific">Magallana gigas</name>
    <name type="common">Pacific oyster</name>
    <name type="synonym">Crassostrea gigas</name>
    <dbReference type="NCBI Taxonomy" id="29159"/>
    <lineage>
        <taxon>Eukaryota</taxon>
        <taxon>Metazoa</taxon>
        <taxon>Spiralia</taxon>
        <taxon>Lophotrochozoa</taxon>
        <taxon>Mollusca</taxon>
        <taxon>Bivalvia</taxon>
        <taxon>Autobranchia</taxon>
        <taxon>Pteriomorphia</taxon>
        <taxon>Ostreida</taxon>
        <taxon>Ostreoidea</taxon>
        <taxon>Ostreidae</taxon>
        <taxon>Magallana</taxon>
    </lineage>
</organism>
<dbReference type="PROSITE" id="PS50234">
    <property type="entry name" value="VWFA"/>
    <property type="match status" value="1"/>
</dbReference>
<dbReference type="InterPro" id="IPR050525">
    <property type="entry name" value="ECM_Assembly_Org"/>
</dbReference>
<dbReference type="SUPFAM" id="SSF53300">
    <property type="entry name" value="vWA-like"/>
    <property type="match status" value="1"/>
</dbReference>
<feature type="domain" description="VWFA" evidence="1">
    <location>
        <begin position="52"/>
        <end position="223"/>
    </location>
</feature>